<comment type="similarity">
    <text evidence="3">Belongs to the pyruvate kinase family.</text>
</comment>
<dbReference type="GO" id="GO:0030955">
    <property type="term" value="F:potassium ion binding"/>
    <property type="evidence" value="ECO:0007669"/>
    <property type="project" value="InterPro"/>
</dbReference>
<dbReference type="UniPathway" id="UPA00109">
    <property type="reaction ID" value="UER00188"/>
</dbReference>
<evidence type="ECO:0000256" key="3">
    <source>
        <dbReference type="ARBA" id="ARBA00008663"/>
    </source>
</evidence>
<evidence type="ECO:0000256" key="2">
    <source>
        <dbReference type="ARBA" id="ARBA00004997"/>
    </source>
</evidence>
<evidence type="ECO:0000256" key="10">
    <source>
        <dbReference type="ARBA" id="ARBA00022842"/>
    </source>
</evidence>
<accession>A0A3P6CHT1</accession>
<comment type="cofactor">
    <cofactor evidence="1">
        <name>K(+)</name>
        <dbReference type="ChEBI" id="CHEBI:29103"/>
    </cofactor>
</comment>
<evidence type="ECO:0000256" key="5">
    <source>
        <dbReference type="ARBA" id="ARBA00022679"/>
    </source>
</evidence>
<feature type="domain" description="Pyruvate kinase barrel" evidence="14">
    <location>
        <begin position="16"/>
        <end position="90"/>
    </location>
</feature>
<dbReference type="GO" id="GO:0004743">
    <property type="term" value="F:pyruvate kinase activity"/>
    <property type="evidence" value="ECO:0007669"/>
    <property type="project" value="UniProtKB-EC"/>
</dbReference>
<dbReference type="EMBL" id="LR031873">
    <property type="protein sequence ID" value="VDD09471.1"/>
    <property type="molecule type" value="Genomic_DNA"/>
</dbReference>
<evidence type="ECO:0000256" key="1">
    <source>
        <dbReference type="ARBA" id="ARBA00001958"/>
    </source>
</evidence>
<evidence type="ECO:0000256" key="12">
    <source>
        <dbReference type="ARBA" id="ARBA00023317"/>
    </source>
</evidence>
<gene>
    <name evidence="16" type="ORF">BOLC4T24922H</name>
</gene>
<dbReference type="EC" id="2.7.1.40" evidence="4"/>
<evidence type="ECO:0000259" key="15">
    <source>
        <dbReference type="Pfam" id="PF02887"/>
    </source>
</evidence>
<dbReference type="InterPro" id="IPR015795">
    <property type="entry name" value="Pyrv_Knase_C"/>
</dbReference>
<dbReference type="Pfam" id="PF02887">
    <property type="entry name" value="PK_C"/>
    <property type="match status" value="1"/>
</dbReference>
<organism evidence="16">
    <name type="scientific">Brassica oleracea</name>
    <name type="common">Wild cabbage</name>
    <dbReference type="NCBI Taxonomy" id="3712"/>
    <lineage>
        <taxon>Eukaryota</taxon>
        <taxon>Viridiplantae</taxon>
        <taxon>Streptophyta</taxon>
        <taxon>Embryophyta</taxon>
        <taxon>Tracheophyta</taxon>
        <taxon>Spermatophyta</taxon>
        <taxon>Magnoliopsida</taxon>
        <taxon>eudicotyledons</taxon>
        <taxon>Gunneridae</taxon>
        <taxon>Pentapetalae</taxon>
        <taxon>rosids</taxon>
        <taxon>malvids</taxon>
        <taxon>Brassicales</taxon>
        <taxon>Brassicaceae</taxon>
        <taxon>Brassiceae</taxon>
        <taxon>Brassica</taxon>
    </lineage>
</organism>
<keyword evidence="6" id="KW-0479">Metal-binding</keyword>
<protein>
    <recommendedName>
        <fullName evidence="4">pyruvate kinase</fullName>
        <ecNumber evidence="4">2.7.1.40</ecNumber>
    </recommendedName>
</protein>
<evidence type="ECO:0000313" key="16">
    <source>
        <dbReference type="EMBL" id="VDD09471.1"/>
    </source>
</evidence>
<dbReference type="AlphaFoldDB" id="A0A3P6CHT1"/>
<keyword evidence="9" id="KW-0067">ATP-binding</keyword>
<proteinExistence type="inferred from homology"/>
<dbReference type="InterPro" id="IPR015793">
    <property type="entry name" value="Pyrv_Knase_brl"/>
</dbReference>
<name>A0A3P6CHT1_BRAOL</name>
<reference evidence="16" key="1">
    <citation type="submission" date="2018-11" db="EMBL/GenBank/DDBJ databases">
        <authorList>
            <consortium name="Genoscope - CEA"/>
            <person name="William W."/>
        </authorList>
    </citation>
    <scope>NUCLEOTIDE SEQUENCE</scope>
</reference>
<dbReference type="PANTHER" id="PTHR11817">
    <property type="entry name" value="PYRUVATE KINASE"/>
    <property type="match status" value="1"/>
</dbReference>
<evidence type="ECO:0000256" key="8">
    <source>
        <dbReference type="ARBA" id="ARBA00022777"/>
    </source>
</evidence>
<feature type="domain" description="Pyruvate kinase barrel" evidence="14">
    <location>
        <begin position="91"/>
        <end position="224"/>
    </location>
</feature>
<dbReference type="Gene3D" id="3.40.1380.20">
    <property type="entry name" value="Pyruvate kinase, C-terminal domain"/>
    <property type="match status" value="1"/>
</dbReference>
<dbReference type="GO" id="GO:0016301">
    <property type="term" value="F:kinase activity"/>
    <property type="evidence" value="ECO:0007669"/>
    <property type="project" value="UniProtKB-KW"/>
</dbReference>
<keyword evidence="5" id="KW-0808">Transferase</keyword>
<dbReference type="InterPro" id="IPR015813">
    <property type="entry name" value="Pyrv/PenolPyrv_kinase-like_dom"/>
</dbReference>
<evidence type="ECO:0000256" key="11">
    <source>
        <dbReference type="ARBA" id="ARBA00023152"/>
    </source>
</evidence>
<dbReference type="GO" id="GO:0000287">
    <property type="term" value="F:magnesium ion binding"/>
    <property type="evidence" value="ECO:0007669"/>
    <property type="project" value="InterPro"/>
</dbReference>
<keyword evidence="10" id="KW-0460">Magnesium</keyword>
<dbReference type="InterPro" id="IPR001697">
    <property type="entry name" value="Pyr_Knase"/>
</dbReference>
<dbReference type="InterPro" id="IPR040442">
    <property type="entry name" value="Pyrv_kinase-like_dom_sf"/>
</dbReference>
<evidence type="ECO:0000256" key="13">
    <source>
        <dbReference type="ARBA" id="ARBA00048152"/>
    </source>
</evidence>
<comment type="pathway">
    <text evidence="2">Carbohydrate degradation; glycolysis; pyruvate from D-glyceraldehyde 3-phosphate: step 5/5.</text>
</comment>
<dbReference type="GO" id="GO:0005524">
    <property type="term" value="F:ATP binding"/>
    <property type="evidence" value="ECO:0007669"/>
    <property type="project" value="UniProtKB-KW"/>
</dbReference>
<keyword evidence="12" id="KW-0670">Pyruvate</keyword>
<dbReference type="SUPFAM" id="SSF52935">
    <property type="entry name" value="PK C-terminal domain-like"/>
    <property type="match status" value="1"/>
</dbReference>
<dbReference type="Gene3D" id="3.20.20.60">
    <property type="entry name" value="Phosphoenolpyruvate-binding domains"/>
    <property type="match status" value="2"/>
</dbReference>
<evidence type="ECO:0000256" key="7">
    <source>
        <dbReference type="ARBA" id="ARBA00022741"/>
    </source>
</evidence>
<sequence>MAYVKDEQKIKIGAAKTKMVWTLGAASSRSVVMIEKLLEAGMNIARFDFSEGSHAHHQETIINLRTAIQNTGILCADMLDTKGPEIRTGEGQTINLPTLTRKDKVDIVQWGIPNRIDIIVLSSVHKGSDLDQVRNLLGMHANNIMLMSKIDNEEAAANVDEIMEKTDAVLLARGSQVVDQKKMIDKASALGIHIVTAVQILGGQTTDDDLPNAVLDCTTDCVMLLDGGDEAHPDIVLQRISSLCKELESSIDYKSVQQKIRKALPRPLQPIMARKAAYACWKYPKAKAIIITAKAAVNLVAKCRPSVPVLLVVSMSESFKWSSHVASHGLVSRGIIPLMGAESKTIGDMISFGVQVAKKGGICNAGDLVVALRVLNGCPVLLPLHV</sequence>
<dbReference type="InterPro" id="IPR036918">
    <property type="entry name" value="Pyrv_Knase_C_sf"/>
</dbReference>
<keyword evidence="8" id="KW-0418">Kinase</keyword>
<comment type="catalytic activity">
    <reaction evidence="13">
        <text>pyruvate + ATP = phosphoenolpyruvate + ADP + H(+)</text>
        <dbReference type="Rhea" id="RHEA:18157"/>
        <dbReference type="ChEBI" id="CHEBI:15361"/>
        <dbReference type="ChEBI" id="CHEBI:15378"/>
        <dbReference type="ChEBI" id="CHEBI:30616"/>
        <dbReference type="ChEBI" id="CHEBI:58702"/>
        <dbReference type="ChEBI" id="CHEBI:456216"/>
        <dbReference type="EC" id="2.7.1.40"/>
    </reaction>
</comment>
<keyword evidence="7" id="KW-0547">Nucleotide-binding</keyword>
<evidence type="ECO:0000256" key="6">
    <source>
        <dbReference type="ARBA" id="ARBA00022723"/>
    </source>
</evidence>
<evidence type="ECO:0000256" key="4">
    <source>
        <dbReference type="ARBA" id="ARBA00012142"/>
    </source>
</evidence>
<keyword evidence="11" id="KW-0324">Glycolysis</keyword>
<feature type="domain" description="Pyruvate kinase C-terminal" evidence="15">
    <location>
        <begin position="276"/>
        <end position="372"/>
    </location>
</feature>
<dbReference type="SUPFAM" id="SSF51621">
    <property type="entry name" value="Phosphoenolpyruvate/pyruvate domain"/>
    <property type="match status" value="1"/>
</dbReference>
<evidence type="ECO:0000256" key="9">
    <source>
        <dbReference type="ARBA" id="ARBA00022840"/>
    </source>
</evidence>
<dbReference type="Pfam" id="PF00224">
    <property type="entry name" value="PK"/>
    <property type="match status" value="2"/>
</dbReference>
<evidence type="ECO:0000259" key="14">
    <source>
        <dbReference type="Pfam" id="PF00224"/>
    </source>
</evidence>